<reference evidence="6" key="1">
    <citation type="submission" date="2023-07" db="EMBL/GenBank/DDBJ databases">
        <authorList>
            <consortium name="AG Swart"/>
            <person name="Singh M."/>
            <person name="Singh A."/>
            <person name="Seah K."/>
            <person name="Emmerich C."/>
        </authorList>
    </citation>
    <scope>NUCLEOTIDE SEQUENCE</scope>
    <source>
        <strain evidence="6">DP1</strain>
    </source>
</reference>
<evidence type="ECO:0000313" key="6">
    <source>
        <dbReference type="EMBL" id="CAI2364446.1"/>
    </source>
</evidence>
<dbReference type="EMBL" id="CAMPGE010005598">
    <property type="protein sequence ID" value="CAI2364446.1"/>
    <property type="molecule type" value="Genomic_DNA"/>
</dbReference>
<dbReference type="InterPro" id="IPR003959">
    <property type="entry name" value="ATPase_AAA_core"/>
</dbReference>
<keyword evidence="7" id="KW-1185">Reference proteome</keyword>
<comment type="caution">
    <text evidence="6">The sequence shown here is derived from an EMBL/GenBank/DDBJ whole genome shotgun (WGS) entry which is preliminary data.</text>
</comment>
<dbReference type="GO" id="GO:0016887">
    <property type="term" value="F:ATP hydrolysis activity"/>
    <property type="evidence" value="ECO:0007669"/>
    <property type="project" value="InterPro"/>
</dbReference>
<gene>
    <name evidence="6" type="ORF">ECRASSUSDP1_LOCUS5789</name>
</gene>
<evidence type="ECO:0000256" key="4">
    <source>
        <dbReference type="RuleBase" id="RU003651"/>
    </source>
</evidence>
<dbReference type="PROSITE" id="PS00674">
    <property type="entry name" value="AAA"/>
    <property type="match status" value="1"/>
</dbReference>
<dbReference type="InterPro" id="IPR003960">
    <property type="entry name" value="ATPase_AAA_CS"/>
</dbReference>
<dbReference type="InterPro" id="IPR003593">
    <property type="entry name" value="AAA+_ATPase"/>
</dbReference>
<dbReference type="PANTHER" id="PTHR23073">
    <property type="entry name" value="26S PROTEASOME REGULATORY SUBUNIT"/>
    <property type="match status" value="1"/>
</dbReference>
<dbReference type="AlphaFoldDB" id="A0AAD1U996"/>
<organism evidence="6 7">
    <name type="scientific">Euplotes crassus</name>
    <dbReference type="NCBI Taxonomy" id="5936"/>
    <lineage>
        <taxon>Eukaryota</taxon>
        <taxon>Sar</taxon>
        <taxon>Alveolata</taxon>
        <taxon>Ciliophora</taxon>
        <taxon>Intramacronucleata</taxon>
        <taxon>Spirotrichea</taxon>
        <taxon>Hypotrichia</taxon>
        <taxon>Euplotida</taxon>
        <taxon>Euplotidae</taxon>
        <taxon>Moneuplotes</taxon>
    </lineage>
</organism>
<dbReference type="Gene3D" id="1.10.8.60">
    <property type="match status" value="1"/>
</dbReference>
<dbReference type="SUPFAM" id="SSF52540">
    <property type="entry name" value="P-loop containing nucleoside triphosphate hydrolases"/>
    <property type="match status" value="1"/>
</dbReference>
<accession>A0AAD1U996</accession>
<evidence type="ECO:0000256" key="2">
    <source>
        <dbReference type="ARBA" id="ARBA00022741"/>
    </source>
</evidence>
<feature type="domain" description="AAA+ ATPase" evidence="5">
    <location>
        <begin position="305"/>
        <end position="439"/>
    </location>
</feature>
<dbReference type="GO" id="GO:0005524">
    <property type="term" value="F:ATP binding"/>
    <property type="evidence" value="ECO:0007669"/>
    <property type="project" value="UniProtKB-KW"/>
</dbReference>
<dbReference type="Proteomes" id="UP001295684">
    <property type="component" value="Unassembled WGS sequence"/>
</dbReference>
<evidence type="ECO:0000256" key="1">
    <source>
        <dbReference type="ARBA" id="ARBA00006914"/>
    </source>
</evidence>
<evidence type="ECO:0000313" key="7">
    <source>
        <dbReference type="Proteomes" id="UP001295684"/>
    </source>
</evidence>
<dbReference type="InterPro" id="IPR027417">
    <property type="entry name" value="P-loop_NTPase"/>
</dbReference>
<proteinExistence type="inferred from homology"/>
<dbReference type="SMART" id="SM00382">
    <property type="entry name" value="AAA"/>
    <property type="match status" value="1"/>
</dbReference>
<dbReference type="Gene3D" id="3.40.50.300">
    <property type="entry name" value="P-loop containing nucleotide triphosphate hydrolases"/>
    <property type="match status" value="1"/>
</dbReference>
<evidence type="ECO:0000259" key="5">
    <source>
        <dbReference type="SMART" id="SM00382"/>
    </source>
</evidence>
<name>A0AAD1U996_EUPCR</name>
<evidence type="ECO:0000256" key="3">
    <source>
        <dbReference type="ARBA" id="ARBA00022840"/>
    </source>
</evidence>
<dbReference type="InterPro" id="IPR050221">
    <property type="entry name" value="26S_Proteasome_ATPase"/>
</dbReference>
<keyword evidence="3 4" id="KW-0067">ATP-binding</keyword>
<sequence>MSSTRNILKFLKFGPGKRRHLSRNLASSMLLHSRAFGTASFFLNGNIIIKDAKGRVKEMYLSKRDQYKRKPSGKISIAEALNDSFTGYSGLDSFADVHPFHQTLRFKRSVAKLKEKANEVCEIYPTMPKPGVRSKIDEDSLFIEIPLLSTHDDILKGISIEDGTLDITFEEGVHFKECKVILEKSDALTDEDIEALLEVYKRSYINSLKPTRYMSTENIGKMFSKNISVESLIEKSSTIALAEALQEKGCSVYIPTESSTLSWNNLAGYDKVKRIIEDSVLFTLTHPDVFKEIINNTRVDFESNKPKCILFEGPPGCGKTTTARIMGQEVNVPLIYLPVEAILSKFYGESESKLSEIFEHCQKFRDCILFIDEIDSLATSREDNIHEATRRMLSTLLRKIDSFETQGNVLLICATNRKDDLDSALISRIDLSIKFDLPDEKTRGQILHKYAKQLTKEELDTLAQSTEGMSGRDLYDICKDAERRWGAKYIRKEVESLIPENIIYTQCVSDRQAQVQV</sequence>
<protein>
    <recommendedName>
        <fullName evidence="5">AAA+ ATPase domain-containing protein</fullName>
    </recommendedName>
</protein>
<comment type="similarity">
    <text evidence="1 4">Belongs to the AAA ATPase family.</text>
</comment>
<dbReference type="Pfam" id="PF00004">
    <property type="entry name" value="AAA"/>
    <property type="match status" value="1"/>
</dbReference>
<keyword evidence="2 4" id="KW-0547">Nucleotide-binding</keyword>